<sequence length="170" mass="16799">VPFLSAGDGVLGGLGSSTRPPKTGPSDGGFDAGKTTAVVRANDVAVVASPTASTAAASSSVVGSCSSSAVTGRTGSCCSSVMSPSIASSSITGSVSLPSTVTSTASSVSADIGGRSSSAIRVTVSACTIGDSSELQRRPMRRARSRSSVHDRFESFEELIVEPVVEIVPG</sequence>
<reference evidence="2" key="1">
    <citation type="submission" date="2022-08" db="EMBL/GenBank/DDBJ databases">
        <authorList>
            <person name="Gutierrez-Valencia J."/>
        </authorList>
    </citation>
    <scope>NUCLEOTIDE SEQUENCE</scope>
</reference>
<name>A0AAV0GXG0_9ROSI</name>
<dbReference type="AlphaFoldDB" id="A0AAV0GXG0"/>
<protein>
    <submittedName>
        <fullName evidence="2">Uncharacterized protein</fullName>
    </submittedName>
</protein>
<organism evidence="2 3">
    <name type="scientific">Linum tenue</name>
    <dbReference type="NCBI Taxonomy" id="586396"/>
    <lineage>
        <taxon>Eukaryota</taxon>
        <taxon>Viridiplantae</taxon>
        <taxon>Streptophyta</taxon>
        <taxon>Embryophyta</taxon>
        <taxon>Tracheophyta</taxon>
        <taxon>Spermatophyta</taxon>
        <taxon>Magnoliopsida</taxon>
        <taxon>eudicotyledons</taxon>
        <taxon>Gunneridae</taxon>
        <taxon>Pentapetalae</taxon>
        <taxon>rosids</taxon>
        <taxon>fabids</taxon>
        <taxon>Malpighiales</taxon>
        <taxon>Linaceae</taxon>
        <taxon>Linum</taxon>
    </lineage>
</organism>
<accession>A0AAV0GXG0</accession>
<feature type="non-terminal residue" evidence="2">
    <location>
        <position position="1"/>
    </location>
</feature>
<feature type="region of interest" description="Disordered" evidence="1">
    <location>
        <begin position="1"/>
        <end position="33"/>
    </location>
</feature>
<comment type="caution">
    <text evidence="2">The sequence shown here is derived from an EMBL/GenBank/DDBJ whole genome shotgun (WGS) entry which is preliminary data.</text>
</comment>
<proteinExistence type="predicted"/>
<keyword evidence="3" id="KW-1185">Reference proteome</keyword>
<dbReference type="EMBL" id="CAMGYJ010000002">
    <property type="protein sequence ID" value="CAI0377063.1"/>
    <property type="molecule type" value="Genomic_DNA"/>
</dbReference>
<dbReference type="Proteomes" id="UP001154282">
    <property type="component" value="Unassembled WGS sequence"/>
</dbReference>
<evidence type="ECO:0000313" key="2">
    <source>
        <dbReference type="EMBL" id="CAI0377063.1"/>
    </source>
</evidence>
<evidence type="ECO:0000256" key="1">
    <source>
        <dbReference type="SAM" id="MobiDB-lite"/>
    </source>
</evidence>
<evidence type="ECO:0000313" key="3">
    <source>
        <dbReference type="Proteomes" id="UP001154282"/>
    </source>
</evidence>
<gene>
    <name evidence="2" type="ORF">LITE_LOCUS1307</name>
</gene>